<feature type="transmembrane region" description="Helical" evidence="1">
    <location>
        <begin position="54"/>
        <end position="73"/>
    </location>
</feature>
<dbReference type="AlphaFoldDB" id="A0A8T0HM11"/>
<reference evidence="2" key="1">
    <citation type="submission" date="2020-06" db="EMBL/GenBank/DDBJ databases">
        <title>WGS assembly of Ceratodon purpureus strain R40.</title>
        <authorList>
            <person name="Carey S.B."/>
            <person name="Jenkins J."/>
            <person name="Shu S."/>
            <person name="Lovell J.T."/>
            <person name="Sreedasyam A."/>
            <person name="Maumus F."/>
            <person name="Tiley G.P."/>
            <person name="Fernandez-Pozo N."/>
            <person name="Barry K."/>
            <person name="Chen C."/>
            <person name="Wang M."/>
            <person name="Lipzen A."/>
            <person name="Daum C."/>
            <person name="Saski C.A."/>
            <person name="Payton A.C."/>
            <person name="Mcbreen J.C."/>
            <person name="Conrad R.E."/>
            <person name="Kollar L.M."/>
            <person name="Olsson S."/>
            <person name="Huttunen S."/>
            <person name="Landis J.B."/>
            <person name="Wickett N.J."/>
            <person name="Johnson M.G."/>
            <person name="Rensing S.A."/>
            <person name="Grimwood J."/>
            <person name="Schmutz J."/>
            <person name="Mcdaniel S.F."/>
        </authorList>
    </citation>
    <scope>NUCLEOTIDE SEQUENCE</scope>
    <source>
        <strain evidence="2">R40</strain>
    </source>
</reference>
<accession>A0A8T0HM11</accession>
<evidence type="ECO:0000313" key="2">
    <source>
        <dbReference type="EMBL" id="KAG0571859.1"/>
    </source>
</evidence>
<sequence length="120" mass="13447">MAFANAPITMKEALTVSAGQIWNCARVFVCVGVMDLWIAVRLLQRWCCGVERGFGIVVWFYLALGCGCCYFHREVPDNICFQFCELVANLATSGHEGIYGIYVVHSFLSMLREVPEGRSI</sequence>
<organism evidence="2 3">
    <name type="scientific">Ceratodon purpureus</name>
    <name type="common">Fire moss</name>
    <name type="synonym">Dicranum purpureum</name>
    <dbReference type="NCBI Taxonomy" id="3225"/>
    <lineage>
        <taxon>Eukaryota</taxon>
        <taxon>Viridiplantae</taxon>
        <taxon>Streptophyta</taxon>
        <taxon>Embryophyta</taxon>
        <taxon>Bryophyta</taxon>
        <taxon>Bryophytina</taxon>
        <taxon>Bryopsida</taxon>
        <taxon>Dicranidae</taxon>
        <taxon>Pseudoditrichales</taxon>
        <taxon>Ditrichaceae</taxon>
        <taxon>Ceratodon</taxon>
    </lineage>
</organism>
<name>A0A8T0HM11_CERPU</name>
<gene>
    <name evidence="2" type="ORF">KC19_VG048900</name>
</gene>
<comment type="caution">
    <text evidence="2">The sequence shown here is derived from an EMBL/GenBank/DDBJ whole genome shotgun (WGS) entry which is preliminary data.</text>
</comment>
<keyword evidence="1" id="KW-0472">Membrane</keyword>
<dbReference type="Proteomes" id="UP000822688">
    <property type="component" value="Chromosome V"/>
</dbReference>
<keyword evidence="1" id="KW-1133">Transmembrane helix</keyword>
<keyword evidence="1" id="KW-0812">Transmembrane</keyword>
<proteinExistence type="predicted"/>
<feature type="transmembrane region" description="Helical" evidence="1">
    <location>
        <begin position="20"/>
        <end position="42"/>
    </location>
</feature>
<evidence type="ECO:0000256" key="1">
    <source>
        <dbReference type="SAM" id="Phobius"/>
    </source>
</evidence>
<evidence type="ECO:0000313" key="3">
    <source>
        <dbReference type="Proteomes" id="UP000822688"/>
    </source>
</evidence>
<protein>
    <submittedName>
        <fullName evidence="2">Uncharacterized protein</fullName>
    </submittedName>
</protein>
<keyword evidence="3" id="KW-1185">Reference proteome</keyword>
<dbReference type="EMBL" id="CM026426">
    <property type="protein sequence ID" value="KAG0571859.1"/>
    <property type="molecule type" value="Genomic_DNA"/>
</dbReference>